<evidence type="ECO:0000256" key="1">
    <source>
        <dbReference type="SAM" id="MobiDB-lite"/>
    </source>
</evidence>
<dbReference type="EMBL" id="BTGB01000002">
    <property type="protein sequence ID" value="GMM45572.1"/>
    <property type="molecule type" value="Genomic_DNA"/>
</dbReference>
<dbReference type="Pfam" id="PF00566">
    <property type="entry name" value="RabGAP-TBC"/>
    <property type="match status" value="1"/>
</dbReference>
<proteinExistence type="predicted"/>
<keyword evidence="4" id="KW-1185">Reference proteome</keyword>
<name>A0AAV5R2R3_PICKL</name>
<accession>A0AAV5R2R3</accession>
<gene>
    <name evidence="3" type="ORF">DAPK24_021470</name>
</gene>
<sequence length="783" mass="89574">MSQALDVINESFEDIPLDYKPSQRKNQIYGNNNIINNNLRRSNTIANIPPNPFSSRSSTNIRSNYSNNSSAISLNTNNSHLMVSSTTNLTNNNYSRELLLTPSQRLKIIKKQRLQRSEDQLSKNSPENLNIDSINFLSDDELPDNLIVFDVPTLHSLQSSSTKKSKISRMSTIRRANSISSNSTSGSSKESSNITNTHNISKQIDNTTLSKTNINPSLSYIPHFTSTNIYPYPNYSSPSSTISSPATRASSIFSKSSDISDFRYSEDDVFNPLSIETKLLTENKDMKLEETLQRMAMLKNMFQITNQSDISIPNTSKTLNDGRLKSLSTSNLGASTSTLISNSESPLGVSASTNSLDTTTTTSSASSSLSENHIAIQNNDKIKYLSSTRQSNLPPKAKYEIMKHEKDYKNLLELQLINEQKNLKQYQNNKHKSILQYEKDVQRWSKVIKDYDILIKLPQTRELWWRNMPTKFRRQIWLKQLISTKKVIIEKDDILNSLEESEKILDEACNYKSTTEESIKNEKLKENPNIGNDIDFIEKCSNILQFSFPDMNFFQYGEHFDSILKILISFENLKSKNSQLTDINTFDIINLVCVFYYVFSDCETSFNCIISILVKKLPNSMLTSNDDHIPDTLTKDLKIEQSSIQSSYLVDIKEQFDKYLLNLTSNVYNHFIQRDINSLKIIQSLTGVIFANQLNIDIVMRIIDIYLFEGDIFLLRTCLALIRKISYKLFGSKEEVYNLFKMNNRNEGNDKNTENNVDIDYLSVGDVDEFIKDVRNVLKRGRV</sequence>
<evidence type="ECO:0000259" key="2">
    <source>
        <dbReference type="Pfam" id="PF00566"/>
    </source>
</evidence>
<dbReference type="InterPro" id="IPR000195">
    <property type="entry name" value="Rab-GAP-TBC_dom"/>
</dbReference>
<protein>
    <recommendedName>
        <fullName evidence="2">Rab-GAP TBC domain-containing protein</fullName>
    </recommendedName>
</protein>
<feature type="compositionally biased region" description="Low complexity" evidence="1">
    <location>
        <begin position="171"/>
        <end position="196"/>
    </location>
</feature>
<reference evidence="3 4" key="1">
    <citation type="journal article" date="2023" name="Elife">
        <title>Identification of key yeast species and microbe-microbe interactions impacting larval growth of Drosophila in the wild.</title>
        <authorList>
            <person name="Mure A."/>
            <person name="Sugiura Y."/>
            <person name="Maeda R."/>
            <person name="Honda K."/>
            <person name="Sakurai N."/>
            <person name="Takahashi Y."/>
            <person name="Watada M."/>
            <person name="Katoh T."/>
            <person name="Gotoh A."/>
            <person name="Gotoh Y."/>
            <person name="Taniguchi I."/>
            <person name="Nakamura K."/>
            <person name="Hayashi T."/>
            <person name="Katayama T."/>
            <person name="Uemura T."/>
            <person name="Hattori Y."/>
        </authorList>
    </citation>
    <scope>NUCLEOTIDE SEQUENCE [LARGE SCALE GENOMIC DNA]</scope>
    <source>
        <strain evidence="3 4">PK-24</strain>
    </source>
</reference>
<dbReference type="SUPFAM" id="SSF47923">
    <property type="entry name" value="Ypt/Rab-GAP domain of gyp1p"/>
    <property type="match status" value="1"/>
</dbReference>
<feature type="domain" description="Rab-GAP TBC" evidence="2">
    <location>
        <begin position="471"/>
        <end position="726"/>
    </location>
</feature>
<feature type="compositionally biased region" description="Low complexity" evidence="1">
    <location>
        <begin position="350"/>
        <end position="365"/>
    </location>
</feature>
<feature type="region of interest" description="Disordered" evidence="1">
    <location>
        <begin position="160"/>
        <end position="199"/>
    </location>
</feature>
<feature type="region of interest" description="Disordered" evidence="1">
    <location>
        <begin position="343"/>
        <end position="365"/>
    </location>
</feature>
<evidence type="ECO:0000313" key="4">
    <source>
        <dbReference type="Proteomes" id="UP001378960"/>
    </source>
</evidence>
<dbReference type="InterPro" id="IPR035969">
    <property type="entry name" value="Rab-GAP_TBC_sf"/>
</dbReference>
<organism evidence="3 4">
    <name type="scientific">Pichia kluyveri</name>
    <name type="common">Yeast</name>
    <dbReference type="NCBI Taxonomy" id="36015"/>
    <lineage>
        <taxon>Eukaryota</taxon>
        <taxon>Fungi</taxon>
        <taxon>Dikarya</taxon>
        <taxon>Ascomycota</taxon>
        <taxon>Saccharomycotina</taxon>
        <taxon>Pichiomycetes</taxon>
        <taxon>Pichiales</taxon>
        <taxon>Pichiaceae</taxon>
        <taxon>Pichia</taxon>
    </lineage>
</organism>
<comment type="caution">
    <text evidence="3">The sequence shown here is derived from an EMBL/GenBank/DDBJ whole genome shotgun (WGS) entry which is preliminary data.</text>
</comment>
<dbReference type="Gene3D" id="1.10.472.80">
    <property type="entry name" value="Ypt/Rab-GAP domain of gyp1p, domain 3"/>
    <property type="match status" value="1"/>
</dbReference>
<dbReference type="AlphaFoldDB" id="A0AAV5R2R3"/>
<evidence type="ECO:0000313" key="3">
    <source>
        <dbReference type="EMBL" id="GMM45572.1"/>
    </source>
</evidence>
<dbReference type="Proteomes" id="UP001378960">
    <property type="component" value="Unassembled WGS sequence"/>
</dbReference>